<accession>A0ABU8BS72</accession>
<organism evidence="2 3">
    <name type="scientific">Gemmobacter denitrificans</name>
    <dbReference type="NCBI Taxonomy" id="3123040"/>
    <lineage>
        <taxon>Bacteria</taxon>
        <taxon>Pseudomonadati</taxon>
        <taxon>Pseudomonadota</taxon>
        <taxon>Alphaproteobacteria</taxon>
        <taxon>Rhodobacterales</taxon>
        <taxon>Paracoccaceae</taxon>
        <taxon>Gemmobacter</taxon>
    </lineage>
</organism>
<sequence length="90" mass="9801">MRDLKAARLLALACVATAAPGLLRLFEVWPAAGPLAAGLAAATLIAALVLGLSSRLALRTEAVLNRLRDRMRRRNAWRRNDKGRTRRCGP</sequence>
<keyword evidence="3" id="KW-1185">Reference proteome</keyword>
<gene>
    <name evidence="2" type="ORF">V6590_05260</name>
</gene>
<evidence type="ECO:0000256" key="1">
    <source>
        <dbReference type="SAM" id="Phobius"/>
    </source>
</evidence>
<keyword evidence="1" id="KW-1133">Transmembrane helix</keyword>
<comment type="caution">
    <text evidence="2">The sequence shown here is derived from an EMBL/GenBank/DDBJ whole genome shotgun (WGS) entry which is preliminary data.</text>
</comment>
<name>A0ABU8BS72_9RHOB</name>
<protein>
    <recommendedName>
        <fullName evidence="4">DUF4229 domain-containing protein</fullName>
    </recommendedName>
</protein>
<evidence type="ECO:0008006" key="4">
    <source>
        <dbReference type="Google" id="ProtNLM"/>
    </source>
</evidence>
<dbReference type="Proteomes" id="UP001431963">
    <property type="component" value="Unassembled WGS sequence"/>
</dbReference>
<feature type="transmembrane region" description="Helical" evidence="1">
    <location>
        <begin position="35"/>
        <end position="58"/>
    </location>
</feature>
<dbReference type="RefSeq" id="WP_335420609.1">
    <property type="nucleotide sequence ID" value="NZ_JBALHR010000002.1"/>
</dbReference>
<reference evidence="2" key="1">
    <citation type="submission" date="2024-02" db="EMBL/GenBank/DDBJ databases">
        <title>Genome sequences of strain Gemmobacter sp. JM10B15.</title>
        <authorList>
            <person name="Zhang M."/>
        </authorList>
    </citation>
    <scope>NUCLEOTIDE SEQUENCE</scope>
    <source>
        <strain evidence="2">JM10B15</strain>
    </source>
</reference>
<proteinExistence type="predicted"/>
<keyword evidence="1" id="KW-0812">Transmembrane</keyword>
<evidence type="ECO:0000313" key="2">
    <source>
        <dbReference type="EMBL" id="MEH7827548.1"/>
    </source>
</evidence>
<dbReference type="EMBL" id="JBALHR010000002">
    <property type="protein sequence ID" value="MEH7827548.1"/>
    <property type="molecule type" value="Genomic_DNA"/>
</dbReference>
<evidence type="ECO:0000313" key="3">
    <source>
        <dbReference type="Proteomes" id="UP001431963"/>
    </source>
</evidence>
<keyword evidence="1" id="KW-0472">Membrane</keyword>